<protein>
    <recommendedName>
        <fullName evidence="4">Protein SirB1 N-terminal domain-containing protein</fullName>
    </recommendedName>
</protein>
<dbReference type="KEGG" id="aagg:ETAA8_18970"/>
<evidence type="ECO:0000313" key="2">
    <source>
        <dbReference type="EMBL" id="QDU26814.1"/>
    </source>
</evidence>
<dbReference type="InterPro" id="IPR011990">
    <property type="entry name" value="TPR-like_helical_dom_sf"/>
</dbReference>
<proteinExistence type="predicted"/>
<dbReference type="SMART" id="SM00028">
    <property type="entry name" value="TPR"/>
    <property type="match status" value="2"/>
</dbReference>
<gene>
    <name evidence="2" type="ORF">ETAA8_18970</name>
</gene>
<accession>A0A517Y9A0</accession>
<dbReference type="Gene3D" id="1.25.40.10">
    <property type="entry name" value="Tetratricopeptide repeat domain"/>
    <property type="match status" value="1"/>
</dbReference>
<evidence type="ECO:0000256" key="1">
    <source>
        <dbReference type="SAM" id="MobiDB-lite"/>
    </source>
</evidence>
<dbReference type="SUPFAM" id="SSF48452">
    <property type="entry name" value="TPR-like"/>
    <property type="match status" value="1"/>
</dbReference>
<reference evidence="2 3" key="1">
    <citation type="submission" date="2019-02" db="EMBL/GenBank/DDBJ databases">
        <title>Deep-cultivation of Planctomycetes and their phenomic and genomic characterization uncovers novel biology.</title>
        <authorList>
            <person name="Wiegand S."/>
            <person name="Jogler M."/>
            <person name="Boedeker C."/>
            <person name="Pinto D."/>
            <person name="Vollmers J."/>
            <person name="Rivas-Marin E."/>
            <person name="Kohn T."/>
            <person name="Peeters S.H."/>
            <person name="Heuer A."/>
            <person name="Rast P."/>
            <person name="Oberbeckmann S."/>
            <person name="Bunk B."/>
            <person name="Jeske O."/>
            <person name="Meyerdierks A."/>
            <person name="Storesund J.E."/>
            <person name="Kallscheuer N."/>
            <person name="Luecker S."/>
            <person name="Lage O.M."/>
            <person name="Pohl T."/>
            <person name="Merkel B.J."/>
            <person name="Hornburger P."/>
            <person name="Mueller R.-W."/>
            <person name="Bruemmer F."/>
            <person name="Labrenz M."/>
            <person name="Spormann A.M."/>
            <person name="Op den Camp H."/>
            <person name="Overmann J."/>
            <person name="Amann R."/>
            <person name="Jetten M.S.M."/>
            <person name="Mascher T."/>
            <person name="Medema M.H."/>
            <person name="Devos D.P."/>
            <person name="Kaster A.-K."/>
            <person name="Ovreas L."/>
            <person name="Rohde M."/>
            <person name="Galperin M.Y."/>
            <person name="Jogler C."/>
        </authorList>
    </citation>
    <scope>NUCLEOTIDE SEQUENCE [LARGE SCALE GENOMIC DNA]</scope>
    <source>
        <strain evidence="2 3">ETA_A8</strain>
    </source>
</reference>
<dbReference type="InterPro" id="IPR019734">
    <property type="entry name" value="TPR_rpt"/>
</dbReference>
<feature type="region of interest" description="Disordered" evidence="1">
    <location>
        <begin position="449"/>
        <end position="473"/>
    </location>
</feature>
<keyword evidence="3" id="KW-1185">Reference proteome</keyword>
<evidence type="ECO:0000313" key="3">
    <source>
        <dbReference type="Proteomes" id="UP000315017"/>
    </source>
</evidence>
<dbReference type="EMBL" id="CP036274">
    <property type="protein sequence ID" value="QDU26814.1"/>
    <property type="molecule type" value="Genomic_DNA"/>
</dbReference>
<name>A0A517Y9A0_9BACT</name>
<organism evidence="2 3">
    <name type="scientific">Anatilimnocola aggregata</name>
    <dbReference type="NCBI Taxonomy" id="2528021"/>
    <lineage>
        <taxon>Bacteria</taxon>
        <taxon>Pseudomonadati</taxon>
        <taxon>Planctomycetota</taxon>
        <taxon>Planctomycetia</taxon>
        <taxon>Pirellulales</taxon>
        <taxon>Pirellulaceae</taxon>
        <taxon>Anatilimnocola</taxon>
    </lineage>
</organism>
<dbReference type="Proteomes" id="UP000315017">
    <property type="component" value="Chromosome"/>
</dbReference>
<evidence type="ECO:0008006" key="4">
    <source>
        <dbReference type="Google" id="ProtNLM"/>
    </source>
</evidence>
<dbReference type="AlphaFoldDB" id="A0A517Y9A0"/>
<sequence length="473" mass="51446">MTGTRAGYFLARSGSARPPVVHLRRMVDWPPAHELAASHPCACHSRPTLPREPQLHVICTPPVSRSYPLAHRQLAVVVLTAVALLACGSASAHEQTIVAVSNHSLPQVVLSDAENALLADAQDGQLQEIDFIEAALIASGIDQHDERARWLRVRAARYSAIDLPGIARLPATHRAPALLAGLHREILAGKFRPAATLVQTTLACGDFNCVTATVLYYDLCSQLGVPVEIVAQSGHVNCRLLGPSIEEVETTRRDWFTRHASEATAAVVIAKPRDTTRRAILPTQLLGRIYYNRALAALEQKDFATAVNQLQISILLDEHDRDARENLLAGLNNWALALCTAGEHAAAAEKIAMGLKLDATYQPLRTNELHIHQQWVLRLCQQQEYARAIQLLEAGSQRRPDAALFIAGQRTVFETWLRASTAAGDTATAAQVLRQAQRTLGPAAALSLEAKPVMRASPERGRRSVSGEASHSQ</sequence>